<dbReference type="PROSITE" id="PS00518">
    <property type="entry name" value="ZF_RING_1"/>
    <property type="match status" value="1"/>
</dbReference>
<keyword evidence="3" id="KW-0862">Zinc</keyword>
<sequence length="245" mass="25764">MSDVNCQNFLSRGPTTIRIIIKEKMSENRKDVPQQGAGLVPPLVDQDNDEDAAGAELETSSESSDHESTASVDVRSVCGICGTPVGDPIEMDHVRTRSTSSRGPAGESVHHAPSDQQQSVGINVSIAIAPAGGPPVSIGIAGGGASSSQTPVSFTLTNRHPTNVFVQIQPNGLAAQGQSTSSGEVFISESVVRCPICLRLATNPRATSCGHVFCDLCLHRALDYRTICPVCGVPQEYINSLQIFP</sequence>
<dbReference type="Pfam" id="PF13923">
    <property type="entry name" value="zf-C3HC4_2"/>
    <property type="match status" value="1"/>
</dbReference>
<evidence type="ECO:0000256" key="3">
    <source>
        <dbReference type="ARBA" id="ARBA00022833"/>
    </source>
</evidence>
<name>A0A9P9YXL1_9MUSC</name>
<dbReference type="Proteomes" id="UP001059596">
    <property type="component" value="Chromosome 3R"/>
</dbReference>
<reference evidence="7" key="1">
    <citation type="journal article" date="2023" name="Genome Biol. Evol.">
        <title>Long-read-based Genome Assembly of Drosophila gunungcola Reveals Fewer Chemosensory Genes in Flower-breeding Species.</title>
        <authorList>
            <person name="Negi A."/>
            <person name="Liao B.Y."/>
            <person name="Yeh S.D."/>
        </authorList>
    </citation>
    <scope>NUCLEOTIDE SEQUENCE</scope>
    <source>
        <strain evidence="7">Sukarami</strain>
    </source>
</reference>
<dbReference type="PANTHER" id="PTHR23327">
    <property type="entry name" value="RING FINGER PROTEIN 127"/>
    <property type="match status" value="1"/>
</dbReference>
<dbReference type="InterPro" id="IPR017907">
    <property type="entry name" value="Znf_RING_CS"/>
</dbReference>
<dbReference type="InterPro" id="IPR001841">
    <property type="entry name" value="Znf_RING"/>
</dbReference>
<keyword evidence="1" id="KW-0479">Metal-binding</keyword>
<evidence type="ECO:0000256" key="2">
    <source>
        <dbReference type="ARBA" id="ARBA00022771"/>
    </source>
</evidence>
<evidence type="ECO:0000256" key="1">
    <source>
        <dbReference type="ARBA" id="ARBA00022723"/>
    </source>
</evidence>
<keyword evidence="8" id="KW-1185">Reference proteome</keyword>
<feature type="region of interest" description="Disordered" evidence="5">
    <location>
        <begin position="27"/>
        <end position="72"/>
    </location>
</feature>
<evidence type="ECO:0000256" key="5">
    <source>
        <dbReference type="SAM" id="MobiDB-lite"/>
    </source>
</evidence>
<dbReference type="SUPFAM" id="SSF57850">
    <property type="entry name" value="RING/U-box"/>
    <property type="match status" value="1"/>
</dbReference>
<evidence type="ECO:0000256" key="4">
    <source>
        <dbReference type="PROSITE-ProRule" id="PRU00175"/>
    </source>
</evidence>
<keyword evidence="2 4" id="KW-0863">Zinc-finger</keyword>
<dbReference type="SMART" id="SM00184">
    <property type="entry name" value="RING"/>
    <property type="match status" value="1"/>
</dbReference>
<accession>A0A9P9YXL1</accession>
<evidence type="ECO:0000259" key="6">
    <source>
        <dbReference type="PROSITE" id="PS50089"/>
    </source>
</evidence>
<dbReference type="AlphaFoldDB" id="A0A9P9YXL1"/>
<comment type="caution">
    <text evidence="7">The sequence shown here is derived from an EMBL/GenBank/DDBJ whole genome shotgun (WGS) entry which is preliminary data.</text>
</comment>
<gene>
    <name evidence="7" type="ORF">M5D96_000733</name>
</gene>
<dbReference type="InterPro" id="IPR013083">
    <property type="entry name" value="Znf_RING/FYVE/PHD"/>
</dbReference>
<proteinExistence type="predicted"/>
<dbReference type="EMBL" id="JAMKOV010000001">
    <property type="protein sequence ID" value="KAI8044564.1"/>
    <property type="molecule type" value="Genomic_DNA"/>
</dbReference>
<feature type="domain" description="RING-type" evidence="6">
    <location>
        <begin position="194"/>
        <end position="231"/>
    </location>
</feature>
<evidence type="ECO:0000313" key="7">
    <source>
        <dbReference type="EMBL" id="KAI8044564.1"/>
    </source>
</evidence>
<organism evidence="7 8">
    <name type="scientific">Drosophila gunungcola</name>
    <name type="common">fruit fly</name>
    <dbReference type="NCBI Taxonomy" id="103775"/>
    <lineage>
        <taxon>Eukaryota</taxon>
        <taxon>Metazoa</taxon>
        <taxon>Ecdysozoa</taxon>
        <taxon>Arthropoda</taxon>
        <taxon>Hexapoda</taxon>
        <taxon>Insecta</taxon>
        <taxon>Pterygota</taxon>
        <taxon>Neoptera</taxon>
        <taxon>Endopterygota</taxon>
        <taxon>Diptera</taxon>
        <taxon>Brachycera</taxon>
        <taxon>Muscomorpha</taxon>
        <taxon>Ephydroidea</taxon>
        <taxon>Drosophilidae</taxon>
        <taxon>Drosophila</taxon>
        <taxon>Sophophora</taxon>
    </lineage>
</organism>
<dbReference type="PROSITE" id="PS50089">
    <property type="entry name" value="ZF_RING_2"/>
    <property type="match status" value="1"/>
</dbReference>
<dbReference type="GO" id="GO:0008270">
    <property type="term" value="F:zinc ion binding"/>
    <property type="evidence" value="ECO:0007669"/>
    <property type="project" value="UniProtKB-KW"/>
</dbReference>
<dbReference type="Gene3D" id="3.30.40.10">
    <property type="entry name" value="Zinc/RING finger domain, C3HC4 (zinc finger)"/>
    <property type="match status" value="1"/>
</dbReference>
<evidence type="ECO:0000313" key="8">
    <source>
        <dbReference type="Proteomes" id="UP001059596"/>
    </source>
</evidence>
<protein>
    <recommendedName>
        <fullName evidence="6">RING-type domain-containing protein</fullName>
    </recommendedName>
</protein>
<feature type="region of interest" description="Disordered" evidence="5">
    <location>
        <begin position="85"/>
        <end position="119"/>
    </location>
</feature>